<keyword evidence="4 5" id="KW-0687">Ribonucleoprotein</keyword>
<proteinExistence type="inferred from homology"/>
<accession>A0A2H0MZX5</accession>
<dbReference type="Gene3D" id="2.40.240.10">
    <property type="entry name" value="Ribosomal Protein L25, Chain P"/>
    <property type="match status" value="1"/>
</dbReference>
<dbReference type="CDD" id="cd00495">
    <property type="entry name" value="Ribosomal_L25_TL5_CTC"/>
    <property type="match status" value="1"/>
</dbReference>
<dbReference type="InterPro" id="IPR037121">
    <property type="entry name" value="Ribosomal_bL25_C"/>
</dbReference>
<comment type="subunit">
    <text evidence="5">Part of the 50S ribosomal subunit; part of the 5S rRNA/L5/L18/L25 subcomplex. Contacts the 5S rRNA. Binds to the 5S rRNA independently of L5 and L18.</text>
</comment>
<feature type="compositionally biased region" description="Basic and acidic residues" evidence="6">
    <location>
        <begin position="211"/>
        <end position="228"/>
    </location>
</feature>
<dbReference type="GO" id="GO:0006412">
    <property type="term" value="P:translation"/>
    <property type="evidence" value="ECO:0007669"/>
    <property type="project" value="UniProtKB-UniRule"/>
</dbReference>
<dbReference type="GO" id="GO:0022625">
    <property type="term" value="C:cytosolic large ribosomal subunit"/>
    <property type="evidence" value="ECO:0007669"/>
    <property type="project" value="TreeGrafter"/>
</dbReference>
<evidence type="ECO:0000256" key="1">
    <source>
        <dbReference type="ARBA" id="ARBA00022730"/>
    </source>
</evidence>
<comment type="similarity">
    <text evidence="5">Belongs to the bacterial ribosomal protein bL25 family. CTC subfamily.</text>
</comment>
<dbReference type="Proteomes" id="UP000231139">
    <property type="component" value="Unassembled WGS sequence"/>
</dbReference>
<evidence type="ECO:0000256" key="5">
    <source>
        <dbReference type="HAMAP-Rule" id="MF_01334"/>
    </source>
</evidence>
<dbReference type="InterPro" id="IPR001021">
    <property type="entry name" value="Ribosomal_bL25_long"/>
</dbReference>
<dbReference type="PANTHER" id="PTHR33284">
    <property type="entry name" value="RIBOSOMAL PROTEIN L25/GLN-TRNA SYNTHETASE, ANTI-CODON-BINDING DOMAIN-CONTAINING PROTEIN"/>
    <property type="match status" value="1"/>
</dbReference>
<keyword evidence="1 5" id="KW-0699">rRNA-binding</keyword>
<dbReference type="GO" id="GO:0008097">
    <property type="term" value="F:5S rRNA binding"/>
    <property type="evidence" value="ECO:0007669"/>
    <property type="project" value="InterPro"/>
</dbReference>
<protein>
    <recommendedName>
        <fullName evidence="5">Large ribosomal subunit protein bL25</fullName>
    </recommendedName>
    <alternativeName>
        <fullName evidence="5">General stress protein CTC</fullName>
    </alternativeName>
</protein>
<feature type="region of interest" description="Disordered" evidence="6">
    <location>
        <begin position="184"/>
        <end position="228"/>
    </location>
</feature>
<dbReference type="Pfam" id="PF01386">
    <property type="entry name" value="Ribosomal_L25p"/>
    <property type="match status" value="1"/>
</dbReference>
<dbReference type="InterPro" id="IPR011035">
    <property type="entry name" value="Ribosomal_bL25/Gln-tRNA_synth"/>
</dbReference>
<sequence>MLFLEAKVRKETGAEVKTLRKKGFLPGVLYGPATESTSLEVNLKEFEKTYREAGESSLVSLGLGNKKFLVLIYDVQFDPVNLKPIHADFYQPSLKKEVEVGVPIVFEGAAPAVKNLGGTLIKNLKELKIKALPEYLPHEIKIDVSKLQTFEDVILVKDIPIPKEVKILENKDEIIAQVVEPEKVEEELAKPPEEKIEEVEKVGKAGKAGKAGKETKREEEEGEIKEGQ</sequence>
<dbReference type="InterPro" id="IPR029751">
    <property type="entry name" value="Ribosomal_L25_dom"/>
</dbReference>
<evidence type="ECO:0000256" key="4">
    <source>
        <dbReference type="ARBA" id="ARBA00023274"/>
    </source>
</evidence>
<dbReference type="EMBL" id="PCWK01000048">
    <property type="protein sequence ID" value="PIR02181.1"/>
    <property type="molecule type" value="Genomic_DNA"/>
</dbReference>
<reference evidence="9 10" key="1">
    <citation type="submission" date="2017-09" db="EMBL/GenBank/DDBJ databases">
        <title>Depth-based differentiation of microbial function through sediment-hosted aquifers and enrichment of novel symbionts in the deep terrestrial subsurface.</title>
        <authorList>
            <person name="Probst A.J."/>
            <person name="Ladd B."/>
            <person name="Jarett J.K."/>
            <person name="Geller-Mcgrath D.E."/>
            <person name="Sieber C.M."/>
            <person name="Emerson J.B."/>
            <person name="Anantharaman K."/>
            <person name="Thomas B.C."/>
            <person name="Malmstrom R."/>
            <person name="Stieglmeier M."/>
            <person name="Klingl A."/>
            <person name="Woyke T."/>
            <person name="Ryan C.M."/>
            <person name="Banfield J.F."/>
        </authorList>
    </citation>
    <scope>NUCLEOTIDE SEQUENCE [LARGE SCALE GENOMIC DNA]</scope>
    <source>
        <strain evidence="9">CG11_big_fil_rev_8_21_14_0_20_35_11</strain>
    </source>
</reference>
<dbReference type="InterPro" id="IPR020057">
    <property type="entry name" value="Ribosomal_bL25_b-dom"/>
</dbReference>
<dbReference type="SUPFAM" id="SSF50715">
    <property type="entry name" value="Ribosomal protein L25-like"/>
    <property type="match status" value="1"/>
</dbReference>
<feature type="domain" description="Large ribosomal subunit protein bL25 L25" evidence="7">
    <location>
        <begin position="4"/>
        <end position="89"/>
    </location>
</feature>
<dbReference type="NCBIfam" id="TIGR00731">
    <property type="entry name" value="bL25_bact_ctc"/>
    <property type="match status" value="1"/>
</dbReference>
<gene>
    <name evidence="5" type="primary">rplY</name>
    <name evidence="5" type="synonym">ctc</name>
    <name evidence="9" type="ORF">COV62_02165</name>
</gene>
<dbReference type="HAMAP" id="MF_01334">
    <property type="entry name" value="Ribosomal_bL25_CTC"/>
    <property type="match status" value="1"/>
</dbReference>
<evidence type="ECO:0000256" key="6">
    <source>
        <dbReference type="SAM" id="MobiDB-lite"/>
    </source>
</evidence>
<dbReference type="GO" id="GO:0003735">
    <property type="term" value="F:structural constituent of ribosome"/>
    <property type="evidence" value="ECO:0007669"/>
    <property type="project" value="InterPro"/>
</dbReference>
<evidence type="ECO:0000256" key="3">
    <source>
        <dbReference type="ARBA" id="ARBA00022980"/>
    </source>
</evidence>
<comment type="caution">
    <text evidence="9">The sequence shown here is derived from an EMBL/GenBank/DDBJ whole genome shotgun (WGS) entry which is preliminary data.</text>
</comment>
<dbReference type="Pfam" id="PF14693">
    <property type="entry name" value="Ribosomal_TL5_C"/>
    <property type="match status" value="1"/>
</dbReference>
<evidence type="ECO:0000256" key="2">
    <source>
        <dbReference type="ARBA" id="ARBA00022884"/>
    </source>
</evidence>
<keyword evidence="2 5" id="KW-0694">RNA-binding</keyword>
<evidence type="ECO:0000259" key="8">
    <source>
        <dbReference type="Pfam" id="PF14693"/>
    </source>
</evidence>
<feature type="compositionally biased region" description="Basic and acidic residues" evidence="6">
    <location>
        <begin position="184"/>
        <end position="203"/>
    </location>
</feature>
<dbReference type="PANTHER" id="PTHR33284:SF1">
    <property type="entry name" value="RIBOSOMAL PROTEIN L25_GLN-TRNA SYNTHETASE, ANTI-CODON-BINDING DOMAIN-CONTAINING PROTEIN"/>
    <property type="match status" value="1"/>
</dbReference>
<name>A0A2H0MZX5_9BACT</name>
<feature type="domain" description="Large ribosomal subunit protein bL25 beta" evidence="8">
    <location>
        <begin position="97"/>
        <end position="181"/>
    </location>
</feature>
<dbReference type="AlphaFoldDB" id="A0A2H0MZX5"/>
<evidence type="ECO:0000313" key="10">
    <source>
        <dbReference type="Proteomes" id="UP000231139"/>
    </source>
</evidence>
<evidence type="ECO:0000313" key="9">
    <source>
        <dbReference type="EMBL" id="PIR02181.1"/>
    </source>
</evidence>
<dbReference type="Gene3D" id="2.170.120.20">
    <property type="entry name" value="Ribosomal protein L25, beta domain"/>
    <property type="match status" value="1"/>
</dbReference>
<keyword evidence="3 5" id="KW-0689">Ribosomal protein</keyword>
<comment type="function">
    <text evidence="5">This is one of the proteins that binds to the 5S RNA in the ribosome where it forms part of the central protuberance.</text>
</comment>
<dbReference type="InterPro" id="IPR020056">
    <property type="entry name" value="Rbsml_bL25/Gln-tRNA_synth_N"/>
</dbReference>
<evidence type="ECO:0000259" key="7">
    <source>
        <dbReference type="Pfam" id="PF01386"/>
    </source>
</evidence>
<organism evidence="9 10">
    <name type="scientific">Candidatus Nealsonbacteria bacterium CG11_big_fil_rev_8_21_14_0_20_35_11</name>
    <dbReference type="NCBI Taxonomy" id="1974713"/>
    <lineage>
        <taxon>Bacteria</taxon>
        <taxon>Candidatus Nealsoniibacteriota</taxon>
    </lineage>
</organism>
<dbReference type="InterPro" id="IPR020930">
    <property type="entry name" value="Ribosomal_uL5_bac-type"/>
</dbReference>